<comment type="caution">
    <text evidence="1">The sequence shown here is derived from an EMBL/GenBank/DDBJ whole genome shotgun (WGS) entry which is preliminary data.</text>
</comment>
<keyword evidence="2" id="KW-1185">Reference proteome</keyword>
<sequence>MNEKVGTTSLAYFGNDKEVRKALHVREGTVKKFEKTNDPLRGDHDFTFPYVGQEQWIKSLNLPIESPWNPWFLNNQVAGYETKYVKNGYSLTHTIVKGAGHSIPLFKPKEAWAILDAWLTSHSYVSDS</sequence>
<dbReference type="EMBL" id="CM042035">
    <property type="protein sequence ID" value="KAI3754305.1"/>
    <property type="molecule type" value="Genomic_DNA"/>
</dbReference>
<reference evidence="1 2" key="2">
    <citation type="journal article" date="2022" name="Mol. Ecol. Resour.">
        <title>The genomes of chicory, endive, great burdock and yacon provide insights into Asteraceae paleo-polyploidization history and plant inulin production.</title>
        <authorList>
            <person name="Fan W."/>
            <person name="Wang S."/>
            <person name="Wang H."/>
            <person name="Wang A."/>
            <person name="Jiang F."/>
            <person name="Liu H."/>
            <person name="Zhao H."/>
            <person name="Xu D."/>
            <person name="Zhang Y."/>
        </authorList>
    </citation>
    <scope>NUCLEOTIDE SEQUENCE [LARGE SCALE GENOMIC DNA]</scope>
    <source>
        <strain evidence="2">cv. Yunnan</strain>
        <tissue evidence="1">Leaves</tissue>
    </source>
</reference>
<dbReference type="Proteomes" id="UP001056120">
    <property type="component" value="Linkage Group LG18"/>
</dbReference>
<gene>
    <name evidence="1" type="ORF">L1987_54087</name>
</gene>
<reference evidence="2" key="1">
    <citation type="journal article" date="2022" name="Mol. Ecol. Resour.">
        <title>The genomes of chicory, endive, great burdock and yacon provide insights into Asteraceae palaeo-polyploidization history and plant inulin production.</title>
        <authorList>
            <person name="Fan W."/>
            <person name="Wang S."/>
            <person name="Wang H."/>
            <person name="Wang A."/>
            <person name="Jiang F."/>
            <person name="Liu H."/>
            <person name="Zhao H."/>
            <person name="Xu D."/>
            <person name="Zhang Y."/>
        </authorList>
    </citation>
    <scope>NUCLEOTIDE SEQUENCE [LARGE SCALE GENOMIC DNA]</scope>
    <source>
        <strain evidence="2">cv. Yunnan</strain>
    </source>
</reference>
<organism evidence="1 2">
    <name type="scientific">Smallanthus sonchifolius</name>
    <dbReference type="NCBI Taxonomy" id="185202"/>
    <lineage>
        <taxon>Eukaryota</taxon>
        <taxon>Viridiplantae</taxon>
        <taxon>Streptophyta</taxon>
        <taxon>Embryophyta</taxon>
        <taxon>Tracheophyta</taxon>
        <taxon>Spermatophyta</taxon>
        <taxon>Magnoliopsida</taxon>
        <taxon>eudicotyledons</taxon>
        <taxon>Gunneridae</taxon>
        <taxon>Pentapetalae</taxon>
        <taxon>asterids</taxon>
        <taxon>campanulids</taxon>
        <taxon>Asterales</taxon>
        <taxon>Asteraceae</taxon>
        <taxon>Asteroideae</taxon>
        <taxon>Heliantheae alliance</taxon>
        <taxon>Millerieae</taxon>
        <taxon>Smallanthus</taxon>
    </lineage>
</organism>
<accession>A0ACB9E627</accession>
<evidence type="ECO:0000313" key="2">
    <source>
        <dbReference type="Proteomes" id="UP001056120"/>
    </source>
</evidence>
<protein>
    <submittedName>
        <fullName evidence="1">Uncharacterized protein</fullName>
    </submittedName>
</protein>
<proteinExistence type="predicted"/>
<name>A0ACB9E627_9ASTR</name>
<evidence type="ECO:0000313" key="1">
    <source>
        <dbReference type="EMBL" id="KAI3754305.1"/>
    </source>
</evidence>